<accession>A0A315EQ63</accession>
<proteinExistence type="inferred from homology"/>
<name>A0A315EQ63_9BURK</name>
<keyword evidence="3" id="KW-1003">Cell membrane</keyword>
<keyword evidence="7" id="KW-0653">Protein transport</keyword>
<dbReference type="Pfam" id="PF02472">
    <property type="entry name" value="ExbD"/>
    <property type="match status" value="1"/>
</dbReference>
<evidence type="ECO:0000256" key="6">
    <source>
        <dbReference type="ARBA" id="ARBA00023136"/>
    </source>
</evidence>
<evidence type="ECO:0000256" key="7">
    <source>
        <dbReference type="RuleBase" id="RU003879"/>
    </source>
</evidence>
<organism evidence="9 10">
    <name type="scientific">Limnohabitans curvus</name>
    <dbReference type="NCBI Taxonomy" id="323423"/>
    <lineage>
        <taxon>Bacteria</taxon>
        <taxon>Pseudomonadati</taxon>
        <taxon>Pseudomonadota</taxon>
        <taxon>Betaproteobacteria</taxon>
        <taxon>Burkholderiales</taxon>
        <taxon>Comamonadaceae</taxon>
        <taxon>Limnohabitans</taxon>
    </lineage>
</organism>
<evidence type="ECO:0000256" key="4">
    <source>
        <dbReference type="ARBA" id="ARBA00022692"/>
    </source>
</evidence>
<keyword evidence="7" id="KW-0813">Transport</keyword>
<evidence type="ECO:0000256" key="5">
    <source>
        <dbReference type="ARBA" id="ARBA00022989"/>
    </source>
</evidence>
<dbReference type="GO" id="GO:0022857">
    <property type="term" value="F:transmembrane transporter activity"/>
    <property type="evidence" value="ECO:0007669"/>
    <property type="project" value="InterPro"/>
</dbReference>
<dbReference type="PANTHER" id="PTHR30558">
    <property type="entry name" value="EXBD MEMBRANE COMPONENT OF PMF-DRIVEN MACROMOLECULE IMPORT SYSTEM"/>
    <property type="match status" value="1"/>
</dbReference>
<reference evidence="9 10" key="1">
    <citation type="submission" date="2017-04" db="EMBL/GenBank/DDBJ databases">
        <title>Unexpected and diverse lifestyles within the genus Limnohabitans.</title>
        <authorList>
            <person name="Kasalicky V."/>
            <person name="Mehrshad M."/>
            <person name="Andrei S.-A."/>
            <person name="Salcher M."/>
            <person name="Kratochvilova H."/>
            <person name="Simek K."/>
            <person name="Ghai R."/>
        </authorList>
    </citation>
    <scope>NUCLEOTIDE SEQUENCE [LARGE SCALE GENOMIC DNA]</scope>
    <source>
        <strain evidence="9 10">MWH-C5</strain>
    </source>
</reference>
<sequence length="137" mass="14778">MSMSFLPAQDDDEVMTEINMTPLIDVMLVLLVVFILAVPAIHSAIPLVLPRASSAAPQQPAEPVRLDIDAQGHTYWNGKPVEDDALKAQAQQAATLDPQPVVRLSGDRAVPYERVLQTLSTLQGAGLAKVNFIAQKP</sequence>
<evidence type="ECO:0000313" key="10">
    <source>
        <dbReference type="Proteomes" id="UP000251341"/>
    </source>
</evidence>
<dbReference type="GO" id="GO:0015031">
    <property type="term" value="P:protein transport"/>
    <property type="evidence" value="ECO:0007669"/>
    <property type="project" value="UniProtKB-KW"/>
</dbReference>
<dbReference type="Proteomes" id="UP000251341">
    <property type="component" value="Unassembled WGS sequence"/>
</dbReference>
<evidence type="ECO:0000313" key="9">
    <source>
        <dbReference type="EMBL" id="PUE59371.1"/>
    </source>
</evidence>
<dbReference type="EMBL" id="NESP01000001">
    <property type="protein sequence ID" value="PUE59371.1"/>
    <property type="molecule type" value="Genomic_DNA"/>
</dbReference>
<evidence type="ECO:0000256" key="1">
    <source>
        <dbReference type="ARBA" id="ARBA00004162"/>
    </source>
</evidence>
<keyword evidence="5 8" id="KW-1133">Transmembrane helix</keyword>
<dbReference type="PANTHER" id="PTHR30558:SF7">
    <property type="entry name" value="TOL-PAL SYSTEM PROTEIN TOLR"/>
    <property type="match status" value="1"/>
</dbReference>
<comment type="similarity">
    <text evidence="2 7">Belongs to the ExbD/TolR family.</text>
</comment>
<dbReference type="AlphaFoldDB" id="A0A315EQ63"/>
<gene>
    <name evidence="9" type="ORF">B9Z44_07205</name>
</gene>
<comment type="subcellular location">
    <subcellularLocation>
        <location evidence="1">Cell membrane</location>
        <topology evidence="1">Single-pass membrane protein</topology>
    </subcellularLocation>
    <subcellularLocation>
        <location evidence="7">Cell membrane</location>
        <topology evidence="7">Single-pass type II membrane protein</topology>
    </subcellularLocation>
</comment>
<comment type="caution">
    <text evidence="9">The sequence shown here is derived from an EMBL/GenBank/DDBJ whole genome shotgun (WGS) entry which is preliminary data.</text>
</comment>
<keyword evidence="6 8" id="KW-0472">Membrane</keyword>
<evidence type="ECO:0000256" key="2">
    <source>
        <dbReference type="ARBA" id="ARBA00005811"/>
    </source>
</evidence>
<keyword evidence="4 7" id="KW-0812">Transmembrane</keyword>
<dbReference type="InterPro" id="IPR003400">
    <property type="entry name" value="ExbD"/>
</dbReference>
<dbReference type="Gene3D" id="3.30.420.270">
    <property type="match status" value="1"/>
</dbReference>
<evidence type="ECO:0000256" key="8">
    <source>
        <dbReference type="SAM" id="Phobius"/>
    </source>
</evidence>
<evidence type="ECO:0008006" key="11">
    <source>
        <dbReference type="Google" id="ProtNLM"/>
    </source>
</evidence>
<keyword evidence="10" id="KW-1185">Reference proteome</keyword>
<dbReference type="GO" id="GO:0005886">
    <property type="term" value="C:plasma membrane"/>
    <property type="evidence" value="ECO:0007669"/>
    <property type="project" value="UniProtKB-SubCell"/>
</dbReference>
<feature type="transmembrane region" description="Helical" evidence="8">
    <location>
        <begin position="20"/>
        <end position="41"/>
    </location>
</feature>
<protein>
    <recommendedName>
        <fullName evidence="11">Biopolymer transporter ExbD</fullName>
    </recommendedName>
</protein>
<evidence type="ECO:0000256" key="3">
    <source>
        <dbReference type="ARBA" id="ARBA00022475"/>
    </source>
</evidence>